<sequence length="147" mass="16995">MALSPAGVNPVSGFDVLPADCSKGSTFVRASTGMLSAYHSRRIRYFKKLTPAYRRLLRQCSREDEDTETLSLEEFREELQRVVSGEPVDQAGESRQPARSKAESLWPVRLRIRRHIHWHKRLTPVRKQLKGILHWNLIRISLFDLDA</sequence>
<gene>
    <name evidence="1" type="ORF">H5P28_09040</name>
</gene>
<dbReference type="RefSeq" id="WP_185675384.1">
    <property type="nucleotide sequence ID" value="NZ_JACHVB010000021.1"/>
</dbReference>
<proteinExistence type="predicted"/>
<organism evidence="1 2">
    <name type="scientific">Ruficoccus amylovorans</name>
    <dbReference type="NCBI Taxonomy" id="1804625"/>
    <lineage>
        <taxon>Bacteria</taxon>
        <taxon>Pseudomonadati</taxon>
        <taxon>Verrucomicrobiota</taxon>
        <taxon>Opitutia</taxon>
        <taxon>Puniceicoccales</taxon>
        <taxon>Cerasicoccaceae</taxon>
        <taxon>Ruficoccus</taxon>
    </lineage>
</organism>
<accession>A0A842HDV3</accession>
<keyword evidence="2" id="KW-1185">Reference proteome</keyword>
<name>A0A842HDV3_9BACT</name>
<comment type="caution">
    <text evidence="1">The sequence shown here is derived from an EMBL/GenBank/DDBJ whole genome shotgun (WGS) entry which is preliminary data.</text>
</comment>
<dbReference type="Proteomes" id="UP000546464">
    <property type="component" value="Unassembled WGS sequence"/>
</dbReference>
<dbReference type="EMBL" id="JACHVB010000021">
    <property type="protein sequence ID" value="MBC2594400.1"/>
    <property type="molecule type" value="Genomic_DNA"/>
</dbReference>
<evidence type="ECO:0000313" key="2">
    <source>
        <dbReference type="Proteomes" id="UP000546464"/>
    </source>
</evidence>
<protein>
    <submittedName>
        <fullName evidence="1">Uncharacterized protein</fullName>
    </submittedName>
</protein>
<evidence type="ECO:0000313" key="1">
    <source>
        <dbReference type="EMBL" id="MBC2594400.1"/>
    </source>
</evidence>
<dbReference type="AlphaFoldDB" id="A0A842HDV3"/>
<reference evidence="1 2" key="1">
    <citation type="submission" date="2020-07" db="EMBL/GenBank/DDBJ databases">
        <authorList>
            <person name="Feng X."/>
        </authorList>
    </citation>
    <scope>NUCLEOTIDE SEQUENCE [LARGE SCALE GENOMIC DNA]</scope>
    <source>
        <strain evidence="1 2">JCM31066</strain>
    </source>
</reference>